<dbReference type="PANTHER" id="PTHR13822">
    <property type="entry name" value="ATP SYNTHASE DELTA/EPSILON CHAIN"/>
    <property type="match status" value="1"/>
</dbReference>
<dbReference type="HAMAP" id="MF_00530">
    <property type="entry name" value="ATP_synth_epsil_bac"/>
    <property type="match status" value="1"/>
</dbReference>
<keyword evidence="7" id="KW-0406">Ion transport</keyword>
<keyword evidence="11" id="KW-0066">ATP synthesis</keyword>
<dbReference type="Pfam" id="PF02823">
    <property type="entry name" value="ATP-synt_DE_N"/>
    <property type="match status" value="1"/>
</dbReference>
<keyword evidence="9" id="KW-0472">Membrane</keyword>
<evidence type="ECO:0000256" key="2">
    <source>
        <dbReference type="ARBA" id="ARBA00005712"/>
    </source>
</evidence>
<evidence type="ECO:0000256" key="12">
    <source>
        <dbReference type="ARBA" id="ARBA00031669"/>
    </source>
</evidence>
<evidence type="ECO:0000256" key="9">
    <source>
        <dbReference type="ARBA" id="ARBA00023136"/>
    </source>
</evidence>
<keyword evidence="3" id="KW-0813">Transport</keyword>
<dbReference type="SUPFAM" id="SSF51344">
    <property type="entry name" value="Epsilon subunit of F1F0-ATP synthase N-terminal domain"/>
    <property type="match status" value="1"/>
</dbReference>
<keyword evidence="10" id="KW-0139">CF(1)</keyword>
<evidence type="ECO:0000256" key="10">
    <source>
        <dbReference type="ARBA" id="ARBA00023196"/>
    </source>
</evidence>
<keyword evidence="5" id="KW-0999">Mitochondrion inner membrane</keyword>
<dbReference type="GO" id="GO:0046933">
    <property type="term" value="F:proton-transporting ATP synthase activity, rotational mechanism"/>
    <property type="evidence" value="ECO:0007669"/>
    <property type="project" value="InterPro"/>
</dbReference>
<proteinExistence type="inferred from homology"/>
<evidence type="ECO:0000256" key="1">
    <source>
        <dbReference type="ARBA" id="ARBA00004273"/>
    </source>
</evidence>
<gene>
    <name evidence="14" type="primary">ATP5D_0</name>
    <name evidence="14" type="ORF">g.3378</name>
</gene>
<evidence type="ECO:0000256" key="11">
    <source>
        <dbReference type="ARBA" id="ARBA00023310"/>
    </source>
</evidence>
<evidence type="ECO:0000256" key="8">
    <source>
        <dbReference type="ARBA" id="ARBA00023128"/>
    </source>
</evidence>
<protein>
    <recommendedName>
        <fullName evidence="12">F-ATPase delta subunit</fullName>
    </recommendedName>
</protein>
<organism evidence="14">
    <name type="scientific">Aceria tosichella</name>
    <name type="common">wheat curl mite</name>
    <dbReference type="NCBI Taxonomy" id="561515"/>
    <lineage>
        <taxon>Eukaryota</taxon>
        <taxon>Metazoa</taxon>
        <taxon>Ecdysozoa</taxon>
        <taxon>Arthropoda</taxon>
        <taxon>Chelicerata</taxon>
        <taxon>Arachnida</taxon>
        <taxon>Acari</taxon>
        <taxon>Acariformes</taxon>
        <taxon>Trombidiformes</taxon>
        <taxon>Prostigmata</taxon>
        <taxon>Eupodina</taxon>
        <taxon>Eriophyoidea</taxon>
        <taxon>Eriophyidae</taxon>
        <taxon>Eriophyinae</taxon>
        <taxon>Aceriini</taxon>
        <taxon>Aceria</taxon>
    </lineage>
</organism>
<dbReference type="InterPro" id="IPR020546">
    <property type="entry name" value="ATP_synth_F1_dsu/esu_N"/>
</dbReference>
<evidence type="ECO:0000256" key="3">
    <source>
        <dbReference type="ARBA" id="ARBA00022448"/>
    </source>
</evidence>
<keyword evidence="6" id="KW-0809">Transit peptide</keyword>
<dbReference type="InterPro" id="IPR036771">
    <property type="entry name" value="ATPsynth_dsu/esu_N"/>
</dbReference>
<name>A0A6G1S555_9ACAR</name>
<evidence type="ECO:0000256" key="4">
    <source>
        <dbReference type="ARBA" id="ARBA00022781"/>
    </source>
</evidence>
<dbReference type="GO" id="GO:0005743">
    <property type="term" value="C:mitochondrial inner membrane"/>
    <property type="evidence" value="ECO:0007669"/>
    <property type="project" value="UniProtKB-SubCell"/>
</dbReference>
<evidence type="ECO:0000256" key="5">
    <source>
        <dbReference type="ARBA" id="ARBA00022792"/>
    </source>
</evidence>
<evidence type="ECO:0000259" key="13">
    <source>
        <dbReference type="Pfam" id="PF02823"/>
    </source>
</evidence>
<evidence type="ECO:0000313" key="14">
    <source>
        <dbReference type="EMBL" id="MDE45092.1"/>
    </source>
</evidence>
<dbReference type="FunFam" id="2.60.15.10:FF:000004">
    <property type="entry name" value="ATP synthase subunit delta, mitochondrial"/>
    <property type="match status" value="1"/>
</dbReference>
<reference evidence="14" key="1">
    <citation type="submission" date="2018-10" db="EMBL/GenBank/DDBJ databases">
        <title>Transcriptome assembly of Aceria tosichella (Wheat curl mite) Type 2.</title>
        <authorList>
            <person name="Scully E.D."/>
            <person name="Geib S.M."/>
            <person name="Palmer N.A."/>
            <person name="Gupta A.K."/>
            <person name="Sarath G."/>
            <person name="Tatineni S."/>
        </authorList>
    </citation>
    <scope>NUCLEOTIDE SEQUENCE</scope>
    <source>
        <strain evidence="14">LincolnNE</strain>
    </source>
</reference>
<comment type="similarity">
    <text evidence="2">Belongs to the ATPase epsilon chain family.</text>
</comment>
<accession>A0A6G1S555</accession>
<dbReference type="GO" id="GO:0045259">
    <property type="term" value="C:proton-transporting ATP synthase complex"/>
    <property type="evidence" value="ECO:0007669"/>
    <property type="project" value="UniProtKB-KW"/>
</dbReference>
<dbReference type="InterPro" id="IPR001469">
    <property type="entry name" value="ATP_synth_F1_dsu/esu"/>
</dbReference>
<keyword evidence="4" id="KW-0375">Hydrogen ion transport</keyword>
<evidence type="ECO:0000256" key="7">
    <source>
        <dbReference type="ARBA" id="ARBA00023065"/>
    </source>
</evidence>
<dbReference type="Gene3D" id="2.60.15.10">
    <property type="entry name" value="F0F1 ATP synthase delta/epsilon subunit, N-terminal"/>
    <property type="match status" value="1"/>
</dbReference>
<dbReference type="AlphaFoldDB" id="A0A6G1S555"/>
<dbReference type="PANTHER" id="PTHR13822:SF7">
    <property type="entry name" value="ATP SYNTHASE SUBUNIT DELTA, MITOCHONDRIAL"/>
    <property type="match status" value="1"/>
</dbReference>
<sequence>MSLFTRSTRPLLRWSASRRLMATEAATPPQKKEGLSLTFASPAQSFYKDTKVRQVDVPSYSGSLGILANHVPILAVMKPGVVNVIEDDGTSKRYFVAAGTVTMNEDSSLLLLASEAVAVEDLDLAEAQKNLNAAASQSAPEAKIAVEVNQAIVDSARS</sequence>
<dbReference type="EMBL" id="GGYP01000321">
    <property type="protein sequence ID" value="MDE45092.1"/>
    <property type="molecule type" value="Transcribed_RNA"/>
</dbReference>
<feature type="domain" description="ATP synthase F1 complex delta/epsilon subunit N-terminal" evidence="13">
    <location>
        <begin position="35"/>
        <end position="107"/>
    </location>
</feature>
<keyword evidence="8" id="KW-0496">Mitochondrion</keyword>
<evidence type="ECO:0000256" key="6">
    <source>
        <dbReference type="ARBA" id="ARBA00022946"/>
    </source>
</evidence>
<comment type="subcellular location">
    <subcellularLocation>
        <location evidence="1">Mitochondrion inner membrane</location>
    </subcellularLocation>
</comment>
<dbReference type="CDD" id="cd12152">
    <property type="entry name" value="F1-ATPase_delta"/>
    <property type="match status" value="1"/>
</dbReference>